<dbReference type="NCBIfam" id="NF006720">
    <property type="entry name" value="PRK09258.1"/>
    <property type="match status" value="1"/>
</dbReference>
<dbReference type="OrthoDB" id="9788274at2"/>
<organism evidence="7 8">
    <name type="scientific">Desulfobacter hydrogenophilus</name>
    <dbReference type="NCBI Taxonomy" id="2291"/>
    <lineage>
        <taxon>Bacteria</taxon>
        <taxon>Pseudomonadati</taxon>
        <taxon>Thermodesulfobacteriota</taxon>
        <taxon>Desulfobacteria</taxon>
        <taxon>Desulfobacterales</taxon>
        <taxon>Desulfobacteraceae</taxon>
        <taxon>Desulfobacter</taxon>
    </lineage>
</organism>
<dbReference type="GO" id="GO:0044550">
    <property type="term" value="P:secondary metabolite biosynthetic process"/>
    <property type="evidence" value="ECO:0007669"/>
    <property type="project" value="TreeGrafter"/>
</dbReference>
<evidence type="ECO:0000313" key="9">
    <source>
        <dbReference type="Proteomes" id="UP000293902"/>
    </source>
</evidence>
<evidence type="ECO:0000259" key="5">
    <source>
        <dbReference type="Pfam" id="PF08545"/>
    </source>
</evidence>
<feature type="domain" description="Beta-ketoacyl-[acyl-carrier-protein] synthase III N-terminal" evidence="5">
    <location>
        <begin position="117"/>
        <end position="193"/>
    </location>
</feature>
<keyword evidence="2" id="KW-0012">Acyltransferase</keyword>
<dbReference type="GO" id="GO:0006633">
    <property type="term" value="P:fatty acid biosynthetic process"/>
    <property type="evidence" value="ECO:0007669"/>
    <property type="project" value="InterPro"/>
</dbReference>
<protein>
    <submittedName>
        <fullName evidence="7">3-oxoacyl-ACP synthase III</fullName>
    </submittedName>
</protein>
<evidence type="ECO:0000256" key="3">
    <source>
        <dbReference type="SAM" id="Phobius"/>
    </source>
</evidence>
<reference evidence="7 8" key="1">
    <citation type="submission" date="2018-06" db="EMBL/GenBank/DDBJ databases">
        <title>Complete Genome Sequence of Desulfobacter hydrogenophilus (DSM3380).</title>
        <authorList>
            <person name="Marietou A."/>
            <person name="Schreiber L."/>
            <person name="Marshall I."/>
            <person name="Jorgensen B."/>
        </authorList>
    </citation>
    <scope>NUCLEOTIDE SEQUENCE [LARGE SCALE GENOMIC DNA]</scope>
    <source>
        <strain evidence="7 8">DSM 3380</strain>
    </source>
</reference>
<evidence type="ECO:0000256" key="1">
    <source>
        <dbReference type="ARBA" id="ARBA00022679"/>
    </source>
</evidence>
<dbReference type="Proteomes" id="UP000248798">
    <property type="component" value="Unassembled WGS sequence"/>
</dbReference>
<dbReference type="AlphaFoldDB" id="A0A328FCI3"/>
<reference evidence="6 9" key="2">
    <citation type="submission" date="2019-02" db="EMBL/GenBank/DDBJ databases">
        <title>Complete genome sequence of Desulfobacter hydrogenophilus AcRS1.</title>
        <authorList>
            <person name="Marietou A."/>
            <person name="Lund M.B."/>
            <person name="Marshall I.P.G."/>
            <person name="Schreiber L."/>
            <person name="Jorgensen B."/>
        </authorList>
    </citation>
    <scope>NUCLEOTIDE SEQUENCE [LARGE SCALE GENOMIC DNA]</scope>
    <source>
        <strain evidence="6 9">AcRS1</strain>
    </source>
</reference>
<keyword evidence="1" id="KW-0808">Transferase</keyword>
<dbReference type="SUPFAM" id="SSF53901">
    <property type="entry name" value="Thiolase-like"/>
    <property type="match status" value="1"/>
</dbReference>
<dbReference type="Pfam" id="PF08541">
    <property type="entry name" value="ACP_syn_III_C"/>
    <property type="match status" value="1"/>
</dbReference>
<dbReference type="GO" id="GO:0004315">
    <property type="term" value="F:3-oxoacyl-[acyl-carrier-protein] synthase activity"/>
    <property type="evidence" value="ECO:0007669"/>
    <property type="project" value="InterPro"/>
</dbReference>
<keyword evidence="3" id="KW-0812">Transmembrane</keyword>
<dbReference type="InterPro" id="IPR013747">
    <property type="entry name" value="ACP_syn_III_C"/>
</dbReference>
<evidence type="ECO:0000313" key="7">
    <source>
        <dbReference type="EMBL" id="RAM01430.1"/>
    </source>
</evidence>
<feature type="domain" description="Beta-ketoacyl-[acyl-carrier-protein] synthase III C-terminal" evidence="4">
    <location>
        <begin position="270"/>
        <end position="344"/>
    </location>
</feature>
<sequence length="350" mass="38469">MKYDKVFIESFGYELAPHIVTSREIDEKLTPFFETVGFVPGQLEALTGIRERRYWDKEHTLAEHAAVAGQRALDEADINPKELGALCFCGVCQDGFEPATSCAVADKIGVGPRTHVYDVKSACLGMITGMVHVANEIQLGHIKAGLVVSCESARQIVDATIEEINTHKSIDFYRRAVATMTGGSGAAAILLTDGTLGKSSTPRHKIKGGVVNNTIRHWDLCYWGFEHKGMPTDSRVIMRTDAQKVLDHGTELAMETYDLFRNELALPENKPDKFVAHQVGEGHHNKFYTAMKIDRKKDFITFPFLGNVGSVSLPISAAIADERGFLVPGDFVAFLGVGSGLNCYFLGVEW</sequence>
<dbReference type="Proteomes" id="UP000293902">
    <property type="component" value="Chromosome"/>
</dbReference>
<keyword evidence="9" id="KW-1185">Reference proteome</keyword>
<evidence type="ECO:0000256" key="2">
    <source>
        <dbReference type="ARBA" id="ARBA00023315"/>
    </source>
</evidence>
<name>A0A328FCI3_9BACT</name>
<feature type="transmembrane region" description="Helical" evidence="3">
    <location>
        <begin position="331"/>
        <end position="348"/>
    </location>
</feature>
<dbReference type="RefSeq" id="WP_111957648.1">
    <property type="nucleotide sequence ID" value="NZ_CP036313.1"/>
</dbReference>
<dbReference type="InterPro" id="IPR016039">
    <property type="entry name" value="Thiolase-like"/>
</dbReference>
<keyword evidence="3" id="KW-1133">Transmembrane helix</keyword>
<feature type="transmembrane region" description="Helical" evidence="3">
    <location>
        <begin position="299"/>
        <end position="319"/>
    </location>
</feature>
<evidence type="ECO:0000259" key="4">
    <source>
        <dbReference type="Pfam" id="PF08541"/>
    </source>
</evidence>
<dbReference type="PANTHER" id="PTHR34069:SF3">
    <property type="entry name" value="ACYL-COA:ACYL-COA ALKYLTRANSFERASE"/>
    <property type="match status" value="1"/>
</dbReference>
<evidence type="ECO:0000313" key="6">
    <source>
        <dbReference type="EMBL" id="QBH14513.1"/>
    </source>
</evidence>
<keyword evidence="3" id="KW-0472">Membrane</keyword>
<gene>
    <name evidence="7" type="ORF">DO021_13805</name>
    <name evidence="6" type="ORF">EYB58_17225</name>
</gene>
<dbReference type="InterPro" id="IPR013751">
    <property type="entry name" value="ACP_syn_III_N"/>
</dbReference>
<dbReference type="Pfam" id="PF08545">
    <property type="entry name" value="ACP_syn_III"/>
    <property type="match status" value="1"/>
</dbReference>
<dbReference type="Gene3D" id="3.40.47.10">
    <property type="match status" value="2"/>
</dbReference>
<dbReference type="PANTHER" id="PTHR34069">
    <property type="entry name" value="3-OXOACYL-[ACYL-CARRIER-PROTEIN] SYNTHASE 3"/>
    <property type="match status" value="1"/>
</dbReference>
<dbReference type="EMBL" id="CP036313">
    <property type="protein sequence ID" value="QBH14513.1"/>
    <property type="molecule type" value="Genomic_DNA"/>
</dbReference>
<proteinExistence type="predicted"/>
<evidence type="ECO:0000313" key="8">
    <source>
        <dbReference type="Proteomes" id="UP000248798"/>
    </source>
</evidence>
<accession>A0A328FCI3</accession>
<dbReference type="EMBL" id="QLNI01000027">
    <property type="protein sequence ID" value="RAM01430.1"/>
    <property type="molecule type" value="Genomic_DNA"/>
</dbReference>